<gene>
    <name evidence="19" type="primary">atpF_1</name>
    <name evidence="15" type="synonym">atpF</name>
    <name evidence="19" type="ORF">FF011L_00680</name>
</gene>
<dbReference type="InterPro" id="IPR002146">
    <property type="entry name" value="ATP_synth_b/b'su_bac/chlpt"/>
</dbReference>
<evidence type="ECO:0000256" key="6">
    <source>
        <dbReference type="ARBA" id="ARBA00022781"/>
    </source>
</evidence>
<organism evidence="19 20">
    <name type="scientific">Roseimaritima multifibrata</name>
    <dbReference type="NCBI Taxonomy" id="1930274"/>
    <lineage>
        <taxon>Bacteria</taxon>
        <taxon>Pseudomonadati</taxon>
        <taxon>Planctomycetota</taxon>
        <taxon>Planctomycetia</taxon>
        <taxon>Pirellulales</taxon>
        <taxon>Pirellulaceae</taxon>
        <taxon>Roseimaritima</taxon>
    </lineage>
</organism>
<evidence type="ECO:0000256" key="10">
    <source>
        <dbReference type="ARBA" id="ARBA00023310"/>
    </source>
</evidence>
<evidence type="ECO:0000256" key="14">
    <source>
        <dbReference type="ARBA" id="ARBA00037847"/>
    </source>
</evidence>
<evidence type="ECO:0000256" key="3">
    <source>
        <dbReference type="ARBA" id="ARBA00022475"/>
    </source>
</evidence>
<comment type="subcellular location">
    <subcellularLocation>
        <location evidence="15">Cell membrane</location>
        <topology evidence="15">Single-pass membrane protein</topology>
    </subcellularLocation>
    <subcellularLocation>
        <location evidence="14">Endomembrane system</location>
        <topology evidence="14">Single-pass membrane protein</topology>
    </subcellularLocation>
</comment>
<dbReference type="KEGG" id="rml:FF011L_00680"/>
<evidence type="ECO:0000256" key="13">
    <source>
        <dbReference type="ARBA" id="ARBA00026054"/>
    </source>
</evidence>
<name>A0A517M8Z0_9BACT</name>
<comment type="function">
    <text evidence="11 15">F(1)F(0) ATP synthase produces ATP from ADP in the presence of a proton or sodium gradient. F-type ATPases consist of two structural domains, F(1) containing the extramembraneous catalytic core and F(0) containing the membrane proton channel, linked together by a central stalk and a peripheral stalk. During catalysis, ATP synthesis in the catalytic domain of F(1) is coupled via a rotary mechanism of the central stalk subunits to proton translocation.</text>
</comment>
<dbReference type="EMBL" id="CP036262">
    <property type="protein sequence ID" value="QDS91339.1"/>
    <property type="molecule type" value="Genomic_DNA"/>
</dbReference>
<evidence type="ECO:0000256" key="7">
    <source>
        <dbReference type="ARBA" id="ARBA00022989"/>
    </source>
</evidence>
<evidence type="ECO:0000256" key="18">
    <source>
        <dbReference type="SAM" id="SignalP"/>
    </source>
</evidence>
<dbReference type="RefSeq" id="WP_246109645.1">
    <property type="nucleotide sequence ID" value="NZ_CP036262.1"/>
</dbReference>
<dbReference type="NCBIfam" id="TIGR01144">
    <property type="entry name" value="ATP_synt_b"/>
    <property type="match status" value="1"/>
</dbReference>
<proteinExistence type="inferred from homology"/>
<evidence type="ECO:0000313" key="20">
    <source>
        <dbReference type="Proteomes" id="UP000320672"/>
    </source>
</evidence>
<dbReference type="GO" id="GO:0046933">
    <property type="term" value="F:proton-transporting ATP synthase activity, rotational mechanism"/>
    <property type="evidence" value="ECO:0007669"/>
    <property type="project" value="UniProtKB-UniRule"/>
</dbReference>
<comment type="subunit">
    <text evidence="15">F-type ATPases have 2 components, F(1) - the catalytic core - and F(0) - the membrane proton channel. F(1) has five subunits: alpha(3), beta(3), gamma(1), delta(1), epsilon(1). F(0) has three main subunits: a(1), b(2) and c(10-14). The alpha and beta chains form an alternating ring which encloses part of the gamma chain. F(1) is attached to F(0) by a central stalk formed by the gamma and epsilon chains, while a peripheral stalk is formed by the delta and b chains.</text>
</comment>
<comment type="function">
    <text evidence="12">Component of the F(0) channel, it forms part of the peripheral stalk, linking F(1) to F(0). The b'-subunit is a diverged and duplicated form of b found in plants and photosynthetic bacteria.</text>
</comment>
<dbReference type="Pfam" id="PF00430">
    <property type="entry name" value="ATP-synt_B"/>
    <property type="match status" value="1"/>
</dbReference>
<dbReference type="PANTHER" id="PTHR33445:SF1">
    <property type="entry name" value="ATP SYNTHASE SUBUNIT B"/>
    <property type="match status" value="1"/>
</dbReference>
<keyword evidence="18" id="KW-0732">Signal</keyword>
<evidence type="ECO:0000256" key="9">
    <source>
        <dbReference type="ARBA" id="ARBA00023136"/>
    </source>
</evidence>
<reference evidence="19 20" key="1">
    <citation type="submission" date="2019-02" db="EMBL/GenBank/DDBJ databases">
        <title>Deep-cultivation of Planctomycetes and their phenomic and genomic characterization uncovers novel biology.</title>
        <authorList>
            <person name="Wiegand S."/>
            <person name="Jogler M."/>
            <person name="Boedeker C."/>
            <person name="Pinto D."/>
            <person name="Vollmers J."/>
            <person name="Rivas-Marin E."/>
            <person name="Kohn T."/>
            <person name="Peeters S.H."/>
            <person name="Heuer A."/>
            <person name="Rast P."/>
            <person name="Oberbeckmann S."/>
            <person name="Bunk B."/>
            <person name="Jeske O."/>
            <person name="Meyerdierks A."/>
            <person name="Storesund J.E."/>
            <person name="Kallscheuer N."/>
            <person name="Luecker S."/>
            <person name="Lage O.M."/>
            <person name="Pohl T."/>
            <person name="Merkel B.J."/>
            <person name="Hornburger P."/>
            <person name="Mueller R.-W."/>
            <person name="Bruemmer F."/>
            <person name="Labrenz M."/>
            <person name="Spormann A.M."/>
            <person name="Op den Camp H."/>
            <person name="Overmann J."/>
            <person name="Amann R."/>
            <person name="Jetten M.S.M."/>
            <person name="Mascher T."/>
            <person name="Medema M.H."/>
            <person name="Devos D.P."/>
            <person name="Kaster A.-K."/>
            <person name="Ovreas L."/>
            <person name="Rohde M."/>
            <person name="Galperin M.Y."/>
            <person name="Jogler C."/>
        </authorList>
    </citation>
    <scope>NUCLEOTIDE SEQUENCE [LARGE SCALE GENOMIC DNA]</scope>
    <source>
        <strain evidence="19 20">FF011L</strain>
    </source>
</reference>
<evidence type="ECO:0000256" key="8">
    <source>
        <dbReference type="ARBA" id="ARBA00023065"/>
    </source>
</evidence>
<dbReference type="InterPro" id="IPR050059">
    <property type="entry name" value="ATP_synthase_B_chain"/>
</dbReference>
<evidence type="ECO:0000256" key="2">
    <source>
        <dbReference type="ARBA" id="ARBA00022448"/>
    </source>
</evidence>
<protein>
    <recommendedName>
        <fullName evidence="15">ATP synthase subunit b</fullName>
    </recommendedName>
    <alternativeName>
        <fullName evidence="15">ATP synthase F(0) sector subunit b</fullName>
    </alternativeName>
    <alternativeName>
        <fullName evidence="15">ATPase subunit I</fullName>
    </alternativeName>
    <alternativeName>
        <fullName evidence="15">F-type ATPase subunit b</fullName>
        <shortName evidence="15">F-ATPase subunit b</shortName>
    </alternativeName>
</protein>
<keyword evidence="2 15" id="KW-0813">Transport</keyword>
<evidence type="ECO:0000256" key="1">
    <source>
        <dbReference type="ARBA" id="ARBA00005513"/>
    </source>
</evidence>
<dbReference type="CDD" id="cd06503">
    <property type="entry name" value="ATP-synt_Fo_b"/>
    <property type="match status" value="1"/>
</dbReference>
<evidence type="ECO:0000256" key="15">
    <source>
        <dbReference type="HAMAP-Rule" id="MF_01398"/>
    </source>
</evidence>
<keyword evidence="9 15" id="KW-0472">Membrane</keyword>
<dbReference type="HAMAP" id="MF_01398">
    <property type="entry name" value="ATP_synth_b_bprime"/>
    <property type="match status" value="1"/>
</dbReference>
<feature type="transmembrane region" description="Helical" evidence="15">
    <location>
        <begin position="63"/>
        <end position="82"/>
    </location>
</feature>
<evidence type="ECO:0000313" key="19">
    <source>
        <dbReference type="EMBL" id="QDS91339.1"/>
    </source>
</evidence>
<evidence type="ECO:0000256" key="17">
    <source>
        <dbReference type="SAM" id="Coils"/>
    </source>
</evidence>
<comment type="similarity">
    <text evidence="1 15 16">Belongs to the ATPase B chain family.</text>
</comment>
<keyword evidence="7 15" id="KW-1133">Transmembrane helix</keyword>
<keyword evidence="3 15" id="KW-1003">Cell membrane</keyword>
<evidence type="ECO:0000256" key="11">
    <source>
        <dbReference type="ARBA" id="ARBA00025198"/>
    </source>
</evidence>
<dbReference type="GO" id="GO:0005886">
    <property type="term" value="C:plasma membrane"/>
    <property type="evidence" value="ECO:0007669"/>
    <property type="project" value="UniProtKB-SubCell"/>
</dbReference>
<keyword evidence="20" id="KW-1185">Reference proteome</keyword>
<feature type="chain" id="PRO_5021756454" description="ATP synthase subunit b" evidence="18">
    <location>
        <begin position="28"/>
        <end position="216"/>
    </location>
</feature>
<accession>A0A517M8Z0</accession>
<feature type="signal peptide" evidence="18">
    <location>
        <begin position="1"/>
        <end position="27"/>
    </location>
</feature>
<dbReference type="PANTHER" id="PTHR33445">
    <property type="entry name" value="ATP SYNTHASE SUBUNIT B', CHLOROPLASTIC"/>
    <property type="match status" value="1"/>
</dbReference>
<evidence type="ECO:0000256" key="4">
    <source>
        <dbReference type="ARBA" id="ARBA00022547"/>
    </source>
</evidence>
<keyword evidence="10 15" id="KW-0066">ATP synthesis</keyword>
<dbReference type="AlphaFoldDB" id="A0A517M8Z0"/>
<dbReference type="GO" id="GO:0045259">
    <property type="term" value="C:proton-transporting ATP synthase complex"/>
    <property type="evidence" value="ECO:0007669"/>
    <property type="project" value="UniProtKB-KW"/>
</dbReference>
<dbReference type="GO" id="GO:0046961">
    <property type="term" value="F:proton-transporting ATPase activity, rotational mechanism"/>
    <property type="evidence" value="ECO:0007669"/>
    <property type="project" value="TreeGrafter"/>
</dbReference>
<keyword evidence="6 15" id="KW-0375">Hydrogen ion transport</keyword>
<dbReference type="GO" id="GO:0012505">
    <property type="term" value="C:endomembrane system"/>
    <property type="evidence" value="ECO:0007669"/>
    <property type="project" value="UniProtKB-SubCell"/>
</dbReference>
<evidence type="ECO:0000256" key="16">
    <source>
        <dbReference type="RuleBase" id="RU003848"/>
    </source>
</evidence>
<evidence type="ECO:0000256" key="5">
    <source>
        <dbReference type="ARBA" id="ARBA00022692"/>
    </source>
</evidence>
<keyword evidence="4 15" id="KW-0138">CF(0)</keyword>
<keyword evidence="17" id="KW-0175">Coiled coil</keyword>
<sequence length="216" mass="23389" precursor="true">MTRFTLWMLLAMVPVMGIALAPASLMAADEAVAGEVEGAEASEDHEHAAHPASPLLNVDVGSAIWNLLIFGTVFFILATFVWPPILKGLQAREDKIRTDLEGAEDARKEAIALRGDLQKQLDDAQSKVQAMLSDAQKDADVKGQRIVAQAKEAAERQLNRSIAEIQTAKQVALSEMAGQTADIAMTLAKQVVGRELKADDHAELIRQSLDRLPSNN</sequence>
<feature type="coiled-coil region" evidence="17">
    <location>
        <begin position="86"/>
        <end position="171"/>
    </location>
</feature>
<comment type="subunit">
    <text evidence="13">F-type ATPases have 2 components, F(1) - the catalytic core - and F(0) - the membrane proton channel. F(1) has five subunits: alpha(3), beta(3), gamma(1), delta(1), epsilon(1). F(0) has four main subunits: a(1), b(2) and c(10-14). The alpha and beta chains form an alternating ring which encloses part of the gamma chain. F(1) is attached to F(0) by a central stalk formed by the gamma and epsilon chains, while a peripheral stalk is formed by the delta and b chains.</text>
</comment>
<evidence type="ECO:0000256" key="12">
    <source>
        <dbReference type="ARBA" id="ARBA00025614"/>
    </source>
</evidence>
<dbReference type="InterPro" id="IPR005864">
    <property type="entry name" value="ATP_synth_F0_bsu_bac"/>
</dbReference>
<keyword evidence="8 15" id="KW-0406">Ion transport</keyword>
<keyword evidence="5 15" id="KW-0812">Transmembrane</keyword>
<dbReference type="Proteomes" id="UP000320672">
    <property type="component" value="Chromosome"/>
</dbReference>